<reference evidence="3" key="1">
    <citation type="submission" date="2017-08" db="EMBL/GenBank/DDBJ databases">
        <authorList>
            <person name="Varghese N."/>
            <person name="Submissions S."/>
        </authorList>
    </citation>
    <scope>NUCLEOTIDE SEQUENCE [LARGE SCALE GENOMIC DNA]</scope>
    <source>
        <strain evidence="3">DSM 4725</strain>
    </source>
</reference>
<proteinExistence type="predicted"/>
<organism evidence="2 3">
    <name type="scientific">Blastococcus aggregatus</name>
    <dbReference type="NCBI Taxonomy" id="38502"/>
    <lineage>
        <taxon>Bacteria</taxon>
        <taxon>Bacillati</taxon>
        <taxon>Actinomycetota</taxon>
        <taxon>Actinomycetes</taxon>
        <taxon>Geodermatophilales</taxon>
        <taxon>Geodermatophilaceae</taxon>
        <taxon>Blastococcus</taxon>
    </lineage>
</organism>
<dbReference type="EMBL" id="OBQI01000001">
    <property type="protein sequence ID" value="SOC46139.1"/>
    <property type="molecule type" value="Genomic_DNA"/>
</dbReference>
<dbReference type="RefSeq" id="WP_245852214.1">
    <property type="nucleotide sequence ID" value="NZ_OBQI01000001.1"/>
</dbReference>
<dbReference type="Proteomes" id="UP000219435">
    <property type="component" value="Unassembled WGS sequence"/>
</dbReference>
<sequence>MLTCSWARAAAGVLAAVLLQGPAAVATAAPNEICLPSGFCYIEDIRPAVPSSPVTVPARAPAPAPAPAQCTSLTGAVVPCYQDNLGWYESSSGCYLKLMDPQPPPGSPLWEGRTQEDGGALYTANCGAVDGGSLSSTATGIVWRRGPPADFIDPEVLAQRAIAAMQLQPPLLRTAPPQGSASGLVGLPVWMWTDRAENVSGPITRSATEGPVAVEATGVVSRIAWDMGDGTTVTCGLGTPYSAGDDGPSPDCGHTYERASAKHVPGGGPWPITATTTWTVTWSGGGSTGTEVVQLSSTGELFVGELHVLNQAEER</sequence>
<keyword evidence="1" id="KW-0732">Signal</keyword>
<evidence type="ECO:0000256" key="1">
    <source>
        <dbReference type="SAM" id="SignalP"/>
    </source>
</evidence>
<keyword evidence="3" id="KW-1185">Reference proteome</keyword>
<evidence type="ECO:0000313" key="3">
    <source>
        <dbReference type="Proteomes" id="UP000219435"/>
    </source>
</evidence>
<dbReference type="AlphaFoldDB" id="A0A285UWE3"/>
<name>A0A285UWE3_9ACTN</name>
<protein>
    <recommendedName>
        <fullName evidence="4">ATP/GTP-binding protein</fullName>
    </recommendedName>
</protein>
<evidence type="ECO:0008006" key="4">
    <source>
        <dbReference type="Google" id="ProtNLM"/>
    </source>
</evidence>
<evidence type="ECO:0000313" key="2">
    <source>
        <dbReference type="EMBL" id="SOC46139.1"/>
    </source>
</evidence>
<feature type="chain" id="PRO_5013012943" description="ATP/GTP-binding protein" evidence="1">
    <location>
        <begin position="29"/>
        <end position="315"/>
    </location>
</feature>
<accession>A0A285UWE3</accession>
<gene>
    <name evidence="2" type="ORF">SAMN05660748_0068</name>
</gene>
<feature type="signal peptide" evidence="1">
    <location>
        <begin position="1"/>
        <end position="28"/>
    </location>
</feature>